<keyword evidence="2" id="KW-0677">Repeat</keyword>
<dbReference type="SMART" id="SM00409">
    <property type="entry name" value="IG"/>
    <property type="match status" value="6"/>
</dbReference>
<evidence type="ECO:0000259" key="9">
    <source>
        <dbReference type="PROSITE" id="PS50835"/>
    </source>
</evidence>
<feature type="non-terminal residue" evidence="11">
    <location>
        <position position="1056"/>
    </location>
</feature>
<dbReference type="InterPro" id="IPR003961">
    <property type="entry name" value="FN3_dom"/>
</dbReference>
<accession>A0A3S4QYL6</accession>
<dbReference type="GO" id="GO:0050839">
    <property type="term" value="F:cell adhesion molecule binding"/>
    <property type="evidence" value="ECO:0007669"/>
    <property type="project" value="TreeGrafter"/>
</dbReference>
<name>A0A3S4QYL6_9ACAR</name>
<dbReference type="Gene3D" id="2.60.40.10">
    <property type="entry name" value="Immunoglobulins"/>
    <property type="match status" value="7"/>
</dbReference>
<dbReference type="Pfam" id="PF13927">
    <property type="entry name" value="Ig_3"/>
    <property type="match status" value="1"/>
</dbReference>
<evidence type="ECO:0000259" key="10">
    <source>
        <dbReference type="PROSITE" id="PS50853"/>
    </source>
</evidence>
<keyword evidence="6" id="KW-0393">Immunoglobulin domain</keyword>
<gene>
    <name evidence="12" type="ORF">B4U79_04366</name>
    <name evidence="11" type="ORF">B4U79_15080</name>
</gene>
<dbReference type="GO" id="GO:0009653">
    <property type="term" value="P:anatomical structure morphogenesis"/>
    <property type="evidence" value="ECO:0007669"/>
    <property type="project" value="UniProtKB-ARBA"/>
</dbReference>
<dbReference type="SUPFAM" id="SSF49265">
    <property type="entry name" value="Fibronectin type III"/>
    <property type="match status" value="1"/>
</dbReference>
<dbReference type="GO" id="GO:0098609">
    <property type="term" value="P:cell-cell adhesion"/>
    <property type="evidence" value="ECO:0007669"/>
    <property type="project" value="TreeGrafter"/>
</dbReference>
<keyword evidence="8" id="KW-1133">Transmembrane helix</keyword>
<dbReference type="InterPro" id="IPR003598">
    <property type="entry name" value="Ig_sub2"/>
</dbReference>
<organism evidence="11 13">
    <name type="scientific">Dinothrombium tinctorium</name>
    <dbReference type="NCBI Taxonomy" id="1965070"/>
    <lineage>
        <taxon>Eukaryota</taxon>
        <taxon>Metazoa</taxon>
        <taxon>Ecdysozoa</taxon>
        <taxon>Arthropoda</taxon>
        <taxon>Chelicerata</taxon>
        <taxon>Arachnida</taxon>
        <taxon>Acari</taxon>
        <taxon>Acariformes</taxon>
        <taxon>Trombidiformes</taxon>
        <taxon>Prostigmata</taxon>
        <taxon>Anystina</taxon>
        <taxon>Parasitengona</taxon>
        <taxon>Trombidioidea</taxon>
        <taxon>Trombidiidae</taxon>
        <taxon>Dinothrombium</taxon>
    </lineage>
</organism>
<proteinExistence type="predicted"/>
<feature type="non-terminal residue" evidence="11">
    <location>
        <position position="1"/>
    </location>
</feature>
<feature type="domain" description="Ig-like" evidence="9">
    <location>
        <begin position="64"/>
        <end position="154"/>
    </location>
</feature>
<evidence type="ECO:0000256" key="2">
    <source>
        <dbReference type="ARBA" id="ARBA00022737"/>
    </source>
</evidence>
<dbReference type="Proteomes" id="UP000285301">
    <property type="component" value="Unassembled WGS sequence"/>
</dbReference>
<evidence type="ECO:0000313" key="12">
    <source>
        <dbReference type="EMBL" id="RWS09405.1"/>
    </source>
</evidence>
<feature type="domain" description="Ig-like" evidence="9">
    <location>
        <begin position="459"/>
        <end position="576"/>
    </location>
</feature>
<dbReference type="InterPro" id="IPR013162">
    <property type="entry name" value="CD80_C2-set"/>
</dbReference>
<feature type="domain" description="Ig-like" evidence="9">
    <location>
        <begin position="262"/>
        <end position="350"/>
    </location>
</feature>
<sequence>TYSVFIKSGLGLNGKLSSTKSLLTIYTKLDDNGAKISCKAIHPALTQPLVNSVFLSVLQPPGVPRIEGYKTGDVISVSDTLTLACMSRGGNPSAKLIWYRDNITVDTSFSSTDGREVTNTYSFLVKPEHNNANLVCEASNHVSIHPLISHVQLTVFYPPNNIKIIGPDKGKVGETLSFECIVGPSNPAAELTWVIDGRPMLPIAIWTKNVKEGFISITNVSITLSSQDPDTRSISCYAASETLRDTILKTINLQILYPPGIPTITGYKKGSVLREGDILKLQCVSLGGNPFATLKWFHGLGTDREISALTTINGNGVSSELIILVKRSDNEATYKCEATNEAISEPFRVSIKLTVFFISSLVTIKIKPKFPKNGDTILLTTHTGSCNPMCFVHCTKNGVRLEMQNEVFEAENFGKNIKSSIEMNVHPKDDNSAIVCQSHNKKLNKTVKQKHIIRVLHKPQFSVPLFQKLDVIENSDVLLNITATAYPSIINYAWLKYGVPITETRSTENLVDTHVNSTTVRLRHNRNNHKAKMIQSRISINGPTLRINNIQRHDADEYELEASNSQGSTKTTILINVLFPAAIIKSSEVVFTSINEKAVIMCEAIGNPINDQMIAWKRNDSDAEIIPSERILISNEKGKSTLTLLETHASDIGHYKCVAFNGIGVQTETFVNLALKQKPVIIDTNWFAAASEAEEAVIKCKAIGVPNANFKWSNDVEGDLILAFSLEDIQSNQESKRYSISNKNLANFEFESKLTIKKVSATDIGSKFKCSAYNALGQDSIEIMLRQKGKPEAPVNVTIASINHDSVILSLIPGFDGGAQQTFRAKYKKVSTNSEQDHYQISEESNSTRIAIRGLEQATEYVVAVIAKNCFGESNFASKSLRFTTKFVEGTSGGSPLVDTLEKQKIKSFSKIVLMIIVIALGLLIVSANCAFILVYIKRKKKNDLQKNNQCCENSNGVIVHNQYHKECDQLQQQKQQKNHKLENHSKSAENLQFTHAEVGFSEINPQQFEFIASTLMLENSSDDNSGSKRCKVLSIRENIDKECSCFLKAVGDTPF</sequence>
<dbReference type="Pfam" id="PF08205">
    <property type="entry name" value="C2-set_2"/>
    <property type="match status" value="2"/>
</dbReference>
<keyword evidence="7" id="KW-0175">Coiled coil</keyword>
<keyword evidence="3 8" id="KW-0472">Membrane</keyword>
<comment type="subcellular location">
    <subcellularLocation>
        <location evidence="1">Membrane</location>
        <topology evidence="1">Single-pass type I membrane protein</topology>
    </subcellularLocation>
</comment>
<evidence type="ECO:0000256" key="6">
    <source>
        <dbReference type="ARBA" id="ARBA00023319"/>
    </source>
</evidence>
<dbReference type="AlphaFoldDB" id="A0A3S4QYL6"/>
<evidence type="ECO:0000256" key="1">
    <source>
        <dbReference type="ARBA" id="ARBA00004479"/>
    </source>
</evidence>
<reference evidence="11" key="2">
    <citation type="submission" date="2018-11" db="EMBL/GenBank/DDBJ databases">
        <title>Trombidioid mite genomics.</title>
        <authorList>
            <person name="Dong X."/>
        </authorList>
    </citation>
    <scope>NUCLEOTIDE SEQUENCE</scope>
    <source>
        <strain evidence="11">UoL-WK</strain>
    </source>
</reference>
<dbReference type="EMBL" id="NCKU01002520">
    <property type="protein sequence ID" value="RWS09405.1"/>
    <property type="molecule type" value="Genomic_DNA"/>
</dbReference>
<dbReference type="InterPro" id="IPR036179">
    <property type="entry name" value="Ig-like_dom_sf"/>
</dbReference>
<evidence type="ECO:0000256" key="7">
    <source>
        <dbReference type="SAM" id="Coils"/>
    </source>
</evidence>
<keyword evidence="13" id="KW-1185">Reference proteome</keyword>
<comment type="caution">
    <text evidence="11">The sequence shown here is derived from an EMBL/GenBank/DDBJ whole genome shotgun (WGS) entry which is preliminary data.</text>
</comment>
<dbReference type="Pfam" id="PF07679">
    <property type="entry name" value="I-set"/>
    <property type="match status" value="2"/>
</dbReference>
<evidence type="ECO:0000256" key="3">
    <source>
        <dbReference type="ARBA" id="ARBA00023136"/>
    </source>
</evidence>
<dbReference type="InterPro" id="IPR013783">
    <property type="entry name" value="Ig-like_fold"/>
</dbReference>
<dbReference type="PROSITE" id="PS50853">
    <property type="entry name" value="FN3"/>
    <property type="match status" value="1"/>
</dbReference>
<keyword evidence="4" id="KW-1015">Disulfide bond</keyword>
<dbReference type="SUPFAM" id="SSF48726">
    <property type="entry name" value="Immunoglobulin"/>
    <property type="match status" value="6"/>
</dbReference>
<dbReference type="PANTHER" id="PTHR11640">
    <property type="entry name" value="NEPHRIN"/>
    <property type="match status" value="1"/>
</dbReference>
<protein>
    <submittedName>
        <fullName evidence="11">Nephrin-like protein</fullName>
    </submittedName>
</protein>
<dbReference type="InterPro" id="IPR036116">
    <property type="entry name" value="FN3_sf"/>
</dbReference>
<evidence type="ECO:0000256" key="4">
    <source>
        <dbReference type="ARBA" id="ARBA00023157"/>
    </source>
</evidence>
<evidence type="ECO:0000256" key="8">
    <source>
        <dbReference type="SAM" id="Phobius"/>
    </source>
</evidence>
<reference evidence="11 13" key="1">
    <citation type="journal article" date="2018" name="Gigascience">
        <title>Genomes of trombidid mites reveal novel predicted allergens and laterally-transferred genes associated with secondary metabolism.</title>
        <authorList>
            <person name="Dong X."/>
            <person name="Chaisiri K."/>
            <person name="Xia D."/>
            <person name="Armstrong S.D."/>
            <person name="Fang Y."/>
            <person name="Donnelly M.J."/>
            <person name="Kadowaki T."/>
            <person name="McGarry J.W."/>
            <person name="Darby A.C."/>
            <person name="Makepeace B.L."/>
        </authorList>
    </citation>
    <scope>NUCLEOTIDE SEQUENCE [LARGE SCALE GENOMIC DNA]</scope>
    <source>
        <strain evidence="11">UoL-WK</strain>
    </source>
</reference>
<feature type="coiled-coil region" evidence="7">
    <location>
        <begin position="961"/>
        <end position="992"/>
    </location>
</feature>
<dbReference type="STRING" id="1965070.A0A3S4QYL6"/>
<dbReference type="GO" id="GO:0030154">
    <property type="term" value="P:cell differentiation"/>
    <property type="evidence" value="ECO:0007669"/>
    <property type="project" value="UniProtKB-ARBA"/>
</dbReference>
<dbReference type="OrthoDB" id="6515466at2759"/>
<evidence type="ECO:0000256" key="5">
    <source>
        <dbReference type="ARBA" id="ARBA00023180"/>
    </source>
</evidence>
<dbReference type="InterPro" id="IPR013098">
    <property type="entry name" value="Ig_I-set"/>
</dbReference>
<keyword evidence="8" id="KW-0812">Transmembrane</keyword>
<dbReference type="EMBL" id="NCKU01002544">
    <property type="protein sequence ID" value="RWS09361.1"/>
    <property type="molecule type" value="Genomic_DNA"/>
</dbReference>
<feature type="domain" description="Ig-like" evidence="9">
    <location>
        <begin position="159"/>
        <end position="252"/>
    </location>
</feature>
<dbReference type="CDD" id="cd00063">
    <property type="entry name" value="FN3"/>
    <property type="match status" value="1"/>
</dbReference>
<feature type="transmembrane region" description="Helical" evidence="8">
    <location>
        <begin position="912"/>
        <end position="937"/>
    </location>
</feature>
<dbReference type="InterPro" id="IPR051275">
    <property type="entry name" value="Cell_adhesion_signaling"/>
</dbReference>
<dbReference type="SMART" id="SM00060">
    <property type="entry name" value="FN3"/>
    <property type="match status" value="1"/>
</dbReference>
<dbReference type="PROSITE" id="PS50835">
    <property type="entry name" value="IG_LIKE"/>
    <property type="match status" value="6"/>
</dbReference>
<keyword evidence="5" id="KW-0325">Glycoprotein</keyword>
<dbReference type="Pfam" id="PF00041">
    <property type="entry name" value="fn3"/>
    <property type="match status" value="1"/>
</dbReference>
<dbReference type="SMART" id="SM00408">
    <property type="entry name" value="IGc2"/>
    <property type="match status" value="5"/>
</dbReference>
<dbReference type="InterPro" id="IPR007110">
    <property type="entry name" value="Ig-like_dom"/>
</dbReference>
<dbReference type="PANTHER" id="PTHR11640:SF31">
    <property type="entry name" value="IRREGULAR CHIASM C-ROUGHEST PROTEIN-RELATED"/>
    <property type="match status" value="1"/>
</dbReference>
<dbReference type="InterPro" id="IPR003599">
    <property type="entry name" value="Ig_sub"/>
</dbReference>
<feature type="domain" description="Fibronectin type-III" evidence="10">
    <location>
        <begin position="793"/>
        <end position="888"/>
    </location>
</feature>
<evidence type="ECO:0000313" key="11">
    <source>
        <dbReference type="EMBL" id="RWS09361.1"/>
    </source>
</evidence>
<dbReference type="GO" id="GO:0005911">
    <property type="term" value="C:cell-cell junction"/>
    <property type="evidence" value="ECO:0007669"/>
    <property type="project" value="TreeGrafter"/>
</dbReference>
<feature type="domain" description="Ig-like" evidence="9">
    <location>
        <begin position="580"/>
        <end position="672"/>
    </location>
</feature>
<feature type="domain" description="Ig-like" evidence="9">
    <location>
        <begin position="679"/>
        <end position="782"/>
    </location>
</feature>
<evidence type="ECO:0000313" key="13">
    <source>
        <dbReference type="Proteomes" id="UP000285301"/>
    </source>
</evidence>
<dbReference type="GO" id="GO:0005886">
    <property type="term" value="C:plasma membrane"/>
    <property type="evidence" value="ECO:0007669"/>
    <property type="project" value="TreeGrafter"/>
</dbReference>